<evidence type="ECO:0000313" key="2">
    <source>
        <dbReference type="Proteomes" id="UP001218218"/>
    </source>
</evidence>
<proteinExistence type="predicted"/>
<protein>
    <submittedName>
        <fullName evidence="1">Uncharacterized protein</fullName>
    </submittedName>
</protein>
<organism evidence="1 2">
    <name type="scientific">Mycena albidolilacea</name>
    <dbReference type="NCBI Taxonomy" id="1033008"/>
    <lineage>
        <taxon>Eukaryota</taxon>
        <taxon>Fungi</taxon>
        <taxon>Dikarya</taxon>
        <taxon>Basidiomycota</taxon>
        <taxon>Agaricomycotina</taxon>
        <taxon>Agaricomycetes</taxon>
        <taxon>Agaricomycetidae</taxon>
        <taxon>Agaricales</taxon>
        <taxon>Marasmiineae</taxon>
        <taxon>Mycenaceae</taxon>
        <taxon>Mycena</taxon>
    </lineage>
</organism>
<accession>A0AAD7APJ7</accession>
<reference evidence="1" key="1">
    <citation type="submission" date="2023-03" db="EMBL/GenBank/DDBJ databases">
        <title>Massive genome expansion in bonnet fungi (Mycena s.s.) driven by repeated elements and novel gene families across ecological guilds.</title>
        <authorList>
            <consortium name="Lawrence Berkeley National Laboratory"/>
            <person name="Harder C.B."/>
            <person name="Miyauchi S."/>
            <person name="Viragh M."/>
            <person name="Kuo A."/>
            <person name="Thoen E."/>
            <person name="Andreopoulos B."/>
            <person name="Lu D."/>
            <person name="Skrede I."/>
            <person name="Drula E."/>
            <person name="Henrissat B."/>
            <person name="Morin E."/>
            <person name="Kohler A."/>
            <person name="Barry K."/>
            <person name="LaButti K."/>
            <person name="Morin E."/>
            <person name="Salamov A."/>
            <person name="Lipzen A."/>
            <person name="Mereny Z."/>
            <person name="Hegedus B."/>
            <person name="Baldrian P."/>
            <person name="Stursova M."/>
            <person name="Weitz H."/>
            <person name="Taylor A."/>
            <person name="Grigoriev I.V."/>
            <person name="Nagy L.G."/>
            <person name="Martin F."/>
            <person name="Kauserud H."/>
        </authorList>
    </citation>
    <scope>NUCLEOTIDE SEQUENCE</scope>
    <source>
        <strain evidence="1">CBHHK002</strain>
    </source>
</reference>
<gene>
    <name evidence="1" type="ORF">DFH08DRAFT_798907</name>
</gene>
<dbReference type="EMBL" id="JARIHO010000003">
    <property type="protein sequence ID" value="KAJ7364580.1"/>
    <property type="molecule type" value="Genomic_DNA"/>
</dbReference>
<dbReference type="Proteomes" id="UP001218218">
    <property type="component" value="Unassembled WGS sequence"/>
</dbReference>
<evidence type="ECO:0000313" key="1">
    <source>
        <dbReference type="EMBL" id="KAJ7364580.1"/>
    </source>
</evidence>
<keyword evidence="2" id="KW-1185">Reference proteome</keyword>
<comment type="caution">
    <text evidence="1">The sequence shown here is derived from an EMBL/GenBank/DDBJ whole genome shotgun (WGS) entry which is preliminary data.</text>
</comment>
<name>A0AAD7APJ7_9AGAR</name>
<dbReference type="AlphaFoldDB" id="A0AAD7APJ7"/>
<sequence length="178" mass="19268">MHMVVSKVIISKQERSGKLCSSLQPKWRAQTILHDAIKLGGARLATKSNEFAQPEGLKPSQAILPDAIKPGGPRNHYFASGTKWLAQAILPDAIKTGVSTACDEKSSSSYYNEVNTILNTLIGITSHLARCHLTGGDMVHQNECTYTNRLLHLLDDLVEFSAACRSAGGVMNQPTVPV</sequence>